<evidence type="ECO:0000313" key="3">
    <source>
        <dbReference type="Proteomes" id="UP000569914"/>
    </source>
</evidence>
<protein>
    <submittedName>
        <fullName evidence="2">Tetratricopeptide (TPR) repeat protein</fullName>
    </submittedName>
</protein>
<dbReference type="AlphaFoldDB" id="A0A7Y9LAI7"/>
<reference evidence="2 3" key="1">
    <citation type="submission" date="2020-07" db="EMBL/GenBank/DDBJ databases">
        <title>Sequencing the genomes of 1000 actinobacteria strains.</title>
        <authorList>
            <person name="Klenk H.-P."/>
        </authorList>
    </citation>
    <scope>NUCLEOTIDE SEQUENCE [LARGE SCALE GENOMIC DNA]</scope>
    <source>
        <strain evidence="2 3">DSM 22083</strain>
    </source>
</reference>
<name>A0A7Y9LAI7_9ACTN</name>
<proteinExistence type="predicted"/>
<dbReference type="SUPFAM" id="SSF81901">
    <property type="entry name" value="HCP-like"/>
    <property type="match status" value="1"/>
</dbReference>
<accession>A0A7Y9LAI7</accession>
<evidence type="ECO:0000313" key="2">
    <source>
        <dbReference type="EMBL" id="NYE69630.1"/>
    </source>
</evidence>
<comment type="caution">
    <text evidence="2">The sequence shown here is derived from an EMBL/GenBank/DDBJ whole genome shotgun (WGS) entry which is preliminary data.</text>
</comment>
<dbReference type="Gene3D" id="1.25.40.10">
    <property type="entry name" value="Tetratricopeptide repeat domain"/>
    <property type="match status" value="1"/>
</dbReference>
<dbReference type="EMBL" id="JACCBU010000001">
    <property type="protein sequence ID" value="NYE69630.1"/>
    <property type="molecule type" value="Genomic_DNA"/>
</dbReference>
<feature type="region of interest" description="Disordered" evidence="1">
    <location>
        <begin position="222"/>
        <end position="284"/>
    </location>
</feature>
<sequence>MPADVSQAELPRQVRAELRGLPKELAEQVGGFLIMAGRLIEEDPEQAYEFAEAARRRAARLPIVREAAAETAYAAGKYEVALSEFRAIRRMSGNHDVLPAMADCERALGKPQAALKLSREAKELPLDPAQQIEMIIVEAGARRDLGQDAEAARLLRAAIDDLRLTEPGRNAAARLRYAYADVLAYRGDEAAARDWFAAAADLDREQLTDAAERRDALDGVTIDFDLDDDDDHEQDDHEDDRAEVDRAEVSESSDDQASDDDHDAGDGDDADDDHDEADRPAGDR</sequence>
<dbReference type="Proteomes" id="UP000569914">
    <property type="component" value="Unassembled WGS sequence"/>
</dbReference>
<keyword evidence="3" id="KW-1185">Reference proteome</keyword>
<dbReference type="RefSeq" id="WP_179748529.1">
    <property type="nucleotide sequence ID" value="NZ_JACCBU010000001.1"/>
</dbReference>
<gene>
    <name evidence="2" type="ORF">BKA15_000959</name>
</gene>
<feature type="compositionally biased region" description="Acidic residues" evidence="1">
    <location>
        <begin position="224"/>
        <end position="238"/>
    </location>
</feature>
<organism evidence="2 3">
    <name type="scientific">Microlunatus parietis</name>
    <dbReference type="NCBI Taxonomy" id="682979"/>
    <lineage>
        <taxon>Bacteria</taxon>
        <taxon>Bacillati</taxon>
        <taxon>Actinomycetota</taxon>
        <taxon>Actinomycetes</taxon>
        <taxon>Propionibacteriales</taxon>
        <taxon>Propionibacteriaceae</taxon>
        <taxon>Microlunatus</taxon>
    </lineage>
</organism>
<feature type="compositionally biased region" description="Basic and acidic residues" evidence="1">
    <location>
        <begin position="239"/>
        <end position="249"/>
    </location>
</feature>
<dbReference type="InterPro" id="IPR011990">
    <property type="entry name" value="TPR-like_helical_dom_sf"/>
</dbReference>
<feature type="compositionally biased region" description="Acidic residues" evidence="1">
    <location>
        <begin position="251"/>
        <end position="275"/>
    </location>
</feature>
<evidence type="ECO:0000256" key="1">
    <source>
        <dbReference type="SAM" id="MobiDB-lite"/>
    </source>
</evidence>